<evidence type="ECO:0000256" key="1">
    <source>
        <dbReference type="SAM" id="MobiDB-lite"/>
    </source>
</evidence>
<dbReference type="InterPro" id="IPR006311">
    <property type="entry name" value="TAT_signal"/>
</dbReference>
<dbReference type="STRING" id="1193182.BN11_20023"/>
<dbReference type="CDD" id="cd10283">
    <property type="entry name" value="MnuA_DNase1-like"/>
    <property type="match status" value="1"/>
</dbReference>
<dbReference type="InterPro" id="IPR011049">
    <property type="entry name" value="Serralysin-like_metalloprot_C"/>
</dbReference>
<feature type="compositionally biased region" description="Low complexity" evidence="1">
    <location>
        <begin position="251"/>
        <end position="263"/>
    </location>
</feature>
<dbReference type="SUPFAM" id="SSF51120">
    <property type="entry name" value="beta-Roll"/>
    <property type="match status" value="1"/>
</dbReference>
<evidence type="ECO:0000256" key="2">
    <source>
        <dbReference type="SAM" id="SignalP"/>
    </source>
</evidence>
<dbReference type="NCBIfam" id="NF033681">
    <property type="entry name" value="ExeM_NucH_DNase"/>
    <property type="match status" value="1"/>
</dbReference>
<dbReference type="EMBL" id="CAJA01000112">
    <property type="protein sequence ID" value="CCH72820.1"/>
    <property type="molecule type" value="Genomic_DNA"/>
</dbReference>
<proteinExistence type="predicted"/>
<dbReference type="InterPro" id="IPR018511">
    <property type="entry name" value="Hemolysin-typ_Ca-bd_CS"/>
</dbReference>
<keyword evidence="4" id="KW-1185">Reference proteome</keyword>
<dbReference type="Gene3D" id="2.150.10.10">
    <property type="entry name" value="Serralysin-like metalloprotease, C-terminal"/>
    <property type="match status" value="1"/>
</dbReference>
<comment type="caution">
    <text evidence="3">The sequence shown here is derived from an EMBL/GenBank/DDBJ whole genome shotgun (WGS) entry which is preliminary data.</text>
</comment>
<protein>
    <submittedName>
        <fullName evidence="3">Uncharacterized protein</fullName>
    </submittedName>
</protein>
<dbReference type="Pfam" id="PF00353">
    <property type="entry name" value="HemolysinCabind"/>
    <property type="match status" value="2"/>
</dbReference>
<dbReference type="PROSITE" id="PS00330">
    <property type="entry name" value="HEMOLYSIN_CALCIUM"/>
    <property type="match status" value="3"/>
</dbReference>
<dbReference type="InterPro" id="IPR047971">
    <property type="entry name" value="ExeM-like"/>
</dbReference>
<sequence length="1260" mass="126795">MPHVRKTPARRALAALTSAATALLGMAVLAPAAHAAGQASLTALGTAYTQDFDSLLATGTGTEADLPAGWTFVESSGNTTYSAGTGSSTSGDTYSFGSAGATERAFGSLNSSSNSPTVGVVLTNSTGATITSLDVAFTAEQWRHGGATTARTDRLTFGYSTDATGLTGGTWLAAPAMDAASSVTSGTAGPLDGNAAANRNAVSGTVSGLSVPDGGTIVLRWASADVSGSDDGLAIDDLSITPHGTPGGGPTNPSGAGSADPASVVQGGTTTLTVDTTPGINPDSTELAVTADLTSIGGSATATLADDGVAPDVTAGDGTFTAAATVAASTAPGAKSLPFTVTDAQDRSGTGNIALTVTALEPCAASDQTIGSVQTSGAAGITGTVTVQGVVVADYEGASPKLRGFYVQDSGDGDAATSDGIFVFEGDNADRVAVGDVVQVSGTASENQGQTQISSTTGIAACGTTGTVPTTEVTLPLTAADDLERYEGMLVSFPQELSVTEHYQLGRFGQVTLSQGGRLQQPTNVVAPGGAANDLQAANNLRRIIVDDDTQAQNPDPIQFGRGGQPLSASNTLRGGDTITGLHGVMTYTWGGNSASPNAYRVRPIGSLGGGAPDFQPDNPRPSAAPSVGGSLTVVGMNLLNYFNTFGANACTGGVGGAPTDCRGADSQAEFDRQWRKTVAAIEKMNPDIIGVNEIENDGYGSTSALADLAGHLNAEMGAGTYAYLDVDARTGQVDALGSDAIKVGLLYKPATVTPVGTTAVLNSVAFVNGGDSAPRNRATVAQAFEENATGERLIVNANHLKSKGSACDAPDAGDGQGNCNQVRVNAVNTLTEWLASDPTETGDTDILLVGDYNSYAMEDPITALQDAGYTHLIKTRLGPDAYSYAFDGQWGYLDHALASESLDSQVTGVADYHINADEPAVLDYNTNFKSANLISSLYAPDEFRVSDHDPVIVGLDLFTPVNEPPVANDQSVTTPEDTPVGITLTGSDPQSDPLTYTVTSEPSHGTLSGTAPDLTYTPDPNYNGPDSFTFTVSDGESTSAPATVSISVTAVNDAPRLSILTGGTCLNDTAGRMNLSTGDLDGDAVRVTGTSSNTAVVPNSNIVVSGNGATRTVAVTGKAGKPGRAVITLTASDGTTTVKRSITVWIGNKAANTYTGSNGSDMMLGGGGNDRLTGGGGIDLLCGAGGNDRLTGGEGDDTLNGGDGTDVLIGGGGDDILMGGNGADTMTGNAGADFFDGGPGADRATDFRAAQGDRKVNTP</sequence>
<feature type="signal peptide" evidence="2">
    <location>
        <begin position="1"/>
        <end position="35"/>
    </location>
</feature>
<keyword evidence="2" id="KW-0732">Signal</keyword>
<dbReference type="Pfam" id="PF17963">
    <property type="entry name" value="Big_9"/>
    <property type="match status" value="1"/>
</dbReference>
<dbReference type="InterPro" id="IPR001343">
    <property type="entry name" value="Hemolysn_Ca-bd"/>
</dbReference>
<gene>
    <name evidence="3" type="ORF">BN11_20023</name>
</gene>
<dbReference type="GO" id="GO:0005509">
    <property type="term" value="F:calcium ion binding"/>
    <property type="evidence" value="ECO:0007669"/>
    <property type="project" value="InterPro"/>
</dbReference>
<dbReference type="PROSITE" id="PS51318">
    <property type="entry name" value="TAT"/>
    <property type="match status" value="1"/>
</dbReference>
<dbReference type="InterPro" id="IPR036691">
    <property type="entry name" value="Endo/exonu/phosph_ase_sf"/>
</dbReference>
<evidence type="ECO:0000313" key="3">
    <source>
        <dbReference type="EMBL" id="CCH72820.1"/>
    </source>
</evidence>
<feature type="compositionally biased region" description="Basic and acidic residues" evidence="1">
    <location>
        <begin position="1244"/>
        <end position="1260"/>
    </location>
</feature>
<dbReference type="PRINTS" id="PR00313">
    <property type="entry name" value="CABNDNGRPT"/>
</dbReference>
<dbReference type="SUPFAM" id="SSF56219">
    <property type="entry name" value="DNase I-like"/>
    <property type="match status" value="1"/>
</dbReference>
<feature type="chain" id="PRO_5004877650" evidence="2">
    <location>
        <begin position="36"/>
        <end position="1260"/>
    </location>
</feature>
<feature type="region of interest" description="Disordered" evidence="1">
    <location>
        <begin position="1237"/>
        <end position="1260"/>
    </location>
</feature>
<name>W6JW44_9MICO</name>
<dbReference type="Gene3D" id="2.60.40.3440">
    <property type="match status" value="1"/>
</dbReference>
<reference evidence="3 4" key="1">
    <citation type="journal article" date="2013" name="ISME J.">
        <title>A metabolic model for members of the genus Tetrasphaera involved in enhanced biological phosphorus removal.</title>
        <authorList>
            <person name="Kristiansen R."/>
            <person name="Nguyen H.T.T."/>
            <person name="Saunders A.M."/>
            <person name="Nielsen J.L."/>
            <person name="Wimmer R."/>
            <person name="Le V.Q."/>
            <person name="McIlroy S.J."/>
            <person name="Petrovski S."/>
            <person name="Seviour R.J."/>
            <person name="Calteau A."/>
            <person name="Nielsen K.L."/>
            <person name="Nielsen P.H."/>
        </authorList>
    </citation>
    <scope>NUCLEOTIDE SEQUENCE [LARGE SCALE GENOMIC DNA]</scope>
    <source>
        <strain evidence="3 4">Ben110</strain>
    </source>
</reference>
<evidence type="ECO:0000313" key="4">
    <source>
        <dbReference type="Proteomes" id="UP000035763"/>
    </source>
</evidence>
<dbReference type="RefSeq" id="WP_162213126.1">
    <property type="nucleotide sequence ID" value="NZ_HG764815.1"/>
</dbReference>
<dbReference type="Gene3D" id="3.60.10.10">
    <property type="entry name" value="Endonuclease/exonuclease/phosphatase"/>
    <property type="match status" value="1"/>
</dbReference>
<feature type="region of interest" description="Disordered" evidence="1">
    <location>
        <begin position="237"/>
        <end position="263"/>
    </location>
</feature>
<organism evidence="3 4">
    <name type="scientific">Nostocoides australiense Ben110</name>
    <dbReference type="NCBI Taxonomy" id="1193182"/>
    <lineage>
        <taxon>Bacteria</taxon>
        <taxon>Bacillati</taxon>
        <taxon>Actinomycetota</taxon>
        <taxon>Actinomycetes</taxon>
        <taxon>Micrococcales</taxon>
        <taxon>Intrasporangiaceae</taxon>
        <taxon>Nostocoides</taxon>
    </lineage>
</organism>
<dbReference type="CDD" id="cd11304">
    <property type="entry name" value="Cadherin_repeat"/>
    <property type="match status" value="1"/>
</dbReference>
<dbReference type="Proteomes" id="UP000035763">
    <property type="component" value="Unassembled WGS sequence"/>
</dbReference>
<dbReference type="NCBIfam" id="NF041940">
    <property type="entry name" value="choice_anch_X"/>
    <property type="match status" value="1"/>
</dbReference>
<dbReference type="PANTHER" id="PTHR42834">
    <property type="entry name" value="ENDONUCLEASE/EXONUCLEASE/PHOSPHATASE FAMILY PROTEIN (AFU_ORTHOLOGUE AFUA_3G09210)"/>
    <property type="match status" value="1"/>
</dbReference>
<dbReference type="CDD" id="cd04486">
    <property type="entry name" value="YhcR_OBF_like"/>
    <property type="match status" value="1"/>
</dbReference>
<accession>W6JW44</accession>
<dbReference type="PANTHER" id="PTHR42834:SF1">
    <property type="entry name" value="ENDONUCLEASE_EXONUCLEASE_PHOSPHATASE FAMILY PROTEIN (AFU_ORTHOLOGUE AFUA_3G09210)"/>
    <property type="match status" value="1"/>
</dbReference>
<dbReference type="AlphaFoldDB" id="W6JW44"/>